<dbReference type="STRING" id="456900.A0A151IKF8"/>
<organism evidence="1 2">
    <name type="scientific">Cyphomyrmex costatus</name>
    <dbReference type="NCBI Taxonomy" id="456900"/>
    <lineage>
        <taxon>Eukaryota</taxon>
        <taxon>Metazoa</taxon>
        <taxon>Ecdysozoa</taxon>
        <taxon>Arthropoda</taxon>
        <taxon>Hexapoda</taxon>
        <taxon>Insecta</taxon>
        <taxon>Pterygota</taxon>
        <taxon>Neoptera</taxon>
        <taxon>Endopterygota</taxon>
        <taxon>Hymenoptera</taxon>
        <taxon>Apocrita</taxon>
        <taxon>Aculeata</taxon>
        <taxon>Formicoidea</taxon>
        <taxon>Formicidae</taxon>
        <taxon>Myrmicinae</taxon>
        <taxon>Cyphomyrmex</taxon>
    </lineage>
</organism>
<accession>A0A151IKF8</accession>
<evidence type="ECO:0000313" key="2">
    <source>
        <dbReference type="Proteomes" id="UP000078542"/>
    </source>
</evidence>
<protein>
    <submittedName>
        <fullName evidence="1">Uncharacterized protein</fullName>
    </submittedName>
</protein>
<proteinExistence type="predicted"/>
<reference evidence="1 2" key="1">
    <citation type="submission" date="2016-03" db="EMBL/GenBank/DDBJ databases">
        <title>Cyphomyrmex costatus WGS genome.</title>
        <authorList>
            <person name="Nygaard S."/>
            <person name="Hu H."/>
            <person name="Boomsma J."/>
            <person name="Zhang G."/>
        </authorList>
    </citation>
    <scope>NUCLEOTIDE SEQUENCE [LARGE SCALE GENOMIC DNA]</scope>
    <source>
        <strain evidence="1">MS0001</strain>
        <tissue evidence="1">Whole body</tissue>
    </source>
</reference>
<gene>
    <name evidence="1" type="ORF">ALC62_04136</name>
</gene>
<keyword evidence="2" id="KW-1185">Reference proteome</keyword>
<dbReference type="Proteomes" id="UP000078542">
    <property type="component" value="Unassembled WGS sequence"/>
</dbReference>
<name>A0A151IKF8_9HYME</name>
<evidence type="ECO:0000313" key="1">
    <source>
        <dbReference type="EMBL" id="KYN04963.1"/>
    </source>
</evidence>
<sequence length="1212" mass="143041">MIIKLPHDLQMSYLRAIQKIPGDTASEKLCWIGKLTLYQSSSDLEQFPPELLPILNVETAIKEKKHEDITFALKCEDSAIINRAFKAFWFFDGSHKEIVNVRYFFEHLFPYVSVKTRTRIVLTLAHQLSGKDPIFAQEIFTEMVSIYGIRTAYPLIIACNETFAYEIIVQKELVLPVKIVEKIFYINPDLAVRFLKLLKPHPYRLNATEHNPFAIGIGRYASLLPKLIKKRLEAFIELFEIHSPKIILSNKCSKIFLKKAQQHLILKPQLYIRILPLKKINKDLMEKIFPDLLPTTMSYFRTGNMLYYLEHYPRDKQYDLLRKSYKDKYNVDLLDETKNVTLDLLQLLPVEERIKQAKIKILEEHNLEKSMKFGILCEQYQEFSFYKTAWICYLPVNEVIPIIKEKLNKTTGEKDRIDLLMQMIYACNVNKDDNALFSVLTYFLNRHKNENSRVFQRIFHQLLEIYNLPYLNEKLISLVLDIVRLCYVKHEFIPERILVAIIHFKLIHNMSIEELIDMFLKSNTCYESFNILKEYPQYERQCLVTFANQIEKKSFKEIDEKKYFFCKLFEAIYDFNNRYKKSCTKIEKMTIRDYPWLMDVIYEILRSGKNSILKNILQENEPELYCSWFPSNIANVTSGAALALLKRDSRNVLDNWEEYLANCMKNYNSKHVQRFIKATRWYKDLPIKFFERCMNYIYDKNTDKIPSCLVVLALLCHGDELTKLIDPFIIPTKTRININHPNAKNNYKLIKYLPLSMRLSNPPIPLDLIVRLCEGEYLLRIVLMTLTNVSMRTSKPKVLSIAQKLMSMCVNTRKHGVRLMYLIATKHELTDFLQKAWIIEKHHSVRQVLFKTFQKYFLTEPNPETWSLYYQTVSTLSLNDEALLSQIKLFPKIPNKYVLRFLDLWLKTIDDFQGMELDDQKKNKYIANFLATLTTASIFNLLSEEFIENILRRFLFHMDSDVSRAARRFIISYILSEGQDKNAARIKIFADVFRNAVVNYWDVPHPKKLYFYPINQAVRLFIDDFIFYCFDKMFYFNKFTTNPEIIDNIQMIFSSVLSPSQDAKSYLLLTYAKTFQECKSTKNSFGLKLGQQLHELINIFSPLLVSFMVQILDYFLDKVYRYPDLEQAKFSVIEGLIEAGNTYSCFMAVTMLPGLAPKPLHPRCRQLTIKMNHAARYDRIIEKLRGMHEELATMTVLCNYLNELDLNIFETN</sequence>
<dbReference type="AlphaFoldDB" id="A0A151IKF8"/>
<dbReference type="EMBL" id="KQ977203">
    <property type="protein sequence ID" value="KYN04963.1"/>
    <property type="molecule type" value="Genomic_DNA"/>
</dbReference>